<feature type="compositionally biased region" description="Basic and acidic residues" evidence="5">
    <location>
        <begin position="238"/>
        <end position="259"/>
    </location>
</feature>
<dbReference type="Proteomes" id="UP001500622">
    <property type="component" value="Unassembled WGS sequence"/>
</dbReference>
<comment type="function">
    <text evidence="4">The branched-chain alpha-keto dehydrogenase complex catalyzes the overall conversion of alpha-keto acids to acyl-CoA and CO(2). It contains multiple copies of three enzymatic components: branched-chain alpha-keto acid decarboxylase (E1), lipoamide acyltransferase (E2) and lipoamide dehydrogenase (E3).</text>
</comment>
<dbReference type="PANTHER" id="PTHR43380:SF1">
    <property type="entry name" value="2-OXOISOVALERATE DEHYDROGENASE SUBUNIT ALPHA, MITOCHONDRIAL"/>
    <property type="match status" value="1"/>
</dbReference>
<dbReference type="RefSeq" id="WP_345217981.1">
    <property type="nucleotide sequence ID" value="NZ_BAABGN010000013.1"/>
</dbReference>
<dbReference type="Pfam" id="PF00676">
    <property type="entry name" value="E1_dh"/>
    <property type="match status" value="1"/>
</dbReference>
<dbReference type="EMBL" id="BAABGN010000013">
    <property type="protein sequence ID" value="GAA4431184.1"/>
    <property type="molecule type" value="Genomic_DNA"/>
</dbReference>
<reference evidence="8" key="1">
    <citation type="journal article" date="2019" name="Int. J. Syst. Evol. Microbiol.">
        <title>The Global Catalogue of Microorganisms (GCM) 10K type strain sequencing project: providing services to taxonomists for standard genome sequencing and annotation.</title>
        <authorList>
            <consortium name="The Broad Institute Genomics Platform"/>
            <consortium name="The Broad Institute Genome Sequencing Center for Infectious Disease"/>
            <person name="Wu L."/>
            <person name="Ma J."/>
        </authorList>
    </citation>
    <scope>NUCLEOTIDE SEQUENCE [LARGE SCALE GENOMIC DNA]</scope>
    <source>
        <strain evidence="8">JCM 17810</strain>
    </source>
</reference>
<name>A0ABP8LKU0_9MICO</name>
<dbReference type="CDD" id="cd02000">
    <property type="entry name" value="TPP_E1_PDC_ADC_BCADC"/>
    <property type="match status" value="1"/>
</dbReference>
<dbReference type="InterPro" id="IPR050771">
    <property type="entry name" value="Alpha-ketoacid_DH_E1_comp"/>
</dbReference>
<accession>A0ABP8LKU0</accession>
<proteinExistence type="inferred from homology"/>
<feature type="region of interest" description="Disordered" evidence="5">
    <location>
        <begin position="225"/>
        <end position="259"/>
    </location>
</feature>
<evidence type="ECO:0000313" key="8">
    <source>
        <dbReference type="Proteomes" id="UP001500622"/>
    </source>
</evidence>
<evidence type="ECO:0000256" key="5">
    <source>
        <dbReference type="SAM" id="MobiDB-lite"/>
    </source>
</evidence>
<dbReference type="PANTHER" id="PTHR43380">
    <property type="entry name" value="2-OXOISOVALERATE DEHYDROGENASE SUBUNIT ALPHA, MITOCHONDRIAL"/>
    <property type="match status" value="1"/>
</dbReference>
<comment type="caution">
    <text evidence="7">The sequence shown here is derived from an EMBL/GenBank/DDBJ whole genome shotgun (WGS) entry which is preliminary data.</text>
</comment>
<evidence type="ECO:0000259" key="6">
    <source>
        <dbReference type="Pfam" id="PF00676"/>
    </source>
</evidence>
<dbReference type="InterPro" id="IPR001017">
    <property type="entry name" value="DH_E1"/>
</dbReference>
<gene>
    <name evidence="7" type="ORF">GCM10023169_35450</name>
</gene>
<evidence type="ECO:0000256" key="3">
    <source>
        <dbReference type="ARBA" id="ARBA00023052"/>
    </source>
</evidence>
<keyword evidence="2 4" id="KW-0560">Oxidoreductase</keyword>
<sequence length="332" mass="35759">MADPSPAQERDLYRDLVAARRLDVELVRWQRQGIIPAFPPSFGQEAAQVGAGAAIDPTRDFAFPMYRELGVAVAMGVDMLGYLGNHDGSWNGGRHDPVASRFTPLQSVVGSNGPHAVGWALGQRLDDREGVAVAFIGDGGTSQGDTHEAMNVAGLWNLPVVFFVTNNRWAISVPESSQVAGGSIVARAAGYGFPGVVVDGDDVLAVRAATIAAIARARRGEGPTLIEAQTYRRGPHATSDDPSRYRTLDDERRDAGEDPLDRYRADALERGVIDTAFVQAVEDEMTTWLEGIRGHLVSPAPRDGSEMFDFVYAEPTSELLDQKAEWAKGAAL</sequence>
<evidence type="ECO:0000256" key="1">
    <source>
        <dbReference type="ARBA" id="ARBA00001964"/>
    </source>
</evidence>
<comment type="similarity">
    <text evidence="4">Belongs to the BCKDHA family.</text>
</comment>
<evidence type="ECO:0000256" key="4">
    <source>
        <dbReference type="RuleBase" id="RU365014"/>
    </source>
</evidence>
<evidence type="ECO:0000313" key="7">
    <source>
        <dbReference type="EMBL" id="GAA4431184.1"/>
    </source>
</evidence>
<keyword evidence="8" id="KW-1185">Reference proteome</keyword>
<organism evidence="7 8">
    <name type="scientific">Georgenia halophila</name>
    <dbReference type="NCBI Taxonomy" id="620889"/>
    <lineage>
        <taxon>Bacteria</taxon>
        <taxon>Bacillati</taxon>
        <taxon>Actinomycetota</taxon>
        <taxon>Actinomycetes</taxon>
        <taxon>Micrococcales</taxon>
        <taxon>Bogoriellaceae</taxon>
        <taxon>Georgenia</taxon>
    </lineage>
</organism>
<comment type="cofactor">
    <cofactor evidence="1 4">
        <name>thiamine diphosphate</name>
        <dbReference type="ChEBI" id="CHEBI:58937"/>
    </cofactor>
</comment>
<dbReference type="EC" id="1.2.4.4" evidence="4"/>
<dbReference type="InterPro" id="IPR029061">
    <property type="entry name" value="THDP-binding"/>
</dbReference>
<dbReference type="SUPFAM" id="SSF52518">
    <property type="entry name" value="Thiamin diphosphate-binding fold (THDP-binding)"/>
    <property type="match status" value="1"/>
</dbReference>
<comment type="catalytic activity">
    <reaction evidence="4">
        <text>N(6)-[(R)-lipoyl]-L-lysyl-[protein] + 3-methyl-2-oxobutanoate + H(+) = N(6)-[(R)-S(8)-2-methylpropanoyldihydrolipoyl]-L-lysyl-[protein] + CO2</text>
        <dbReference type="Rhea" id="RHEA:13457"/>
        <dbReference type="Rhea" id="RHEA-COMP:10474"/>
        <dbReference type="Rhea" id="RHEA-COMP:10497"/>
        <dbReference type="ChEBI" id="CHEBI:11851"/>
        <dbReference type="ChEBI" id="CHEBI:15378"/>
        <dbReference type="ChEBI" id="CHEBI:16526"/>
        <dbReference type="ChEBI" id="CHEBI:83099"/>
        <dbReference type="ChEBI" id="CHEBI:83142"/>
        <dbReference type="EC" id="1.2.4.4"/>
    </reaction>
</comment>
<dbReference type="Gene3D" id="3.40.50.970">
    <property type="match status" value="1"/>
</dbReference>
<evidence type="ECO:0000256" key="2">
    <source>
        <dbReference type="ARBA" id="ARBA00023002"/>
    </source>
</evidence>
<protein>
    <recommendedName>
        <fullName evidence="4">2-oxoisovalerate dehydrogenase subunit alpha</fullName>
        <ecNumber evidence="4">1.2.4.4</ecNumber>
    </recommendedName>
    <alternativeName>
        <fullName evidence="4">Branched-chain alpha-keto acid dehydrogenase E1 component alpha chain</fullName>
    </alternativeName>
</protein>
<feature type="domain" description="Dehydrogenase E1 component" evidence="6">
    <location>
        <begin position="17"/>
        <end position="286"/>
    </location>
</feature>
<keyword evidence="3 4" id="KW-0786">Thiamine pyrophosphate</keyword>